<protein>
    <submittedName>
        <fullName evidence="7">PLP-dependent aminotransferase family protein</fullName>
    </submittedName>
</protein>
<dbReference type="CDD" id="cd07377">
    <property type="entry name" value="WHTH_GntR"/>
    <property type="match status" value="1"/>
</dbReference>
<dbReference type="RefSeq" id="WP_372267254.1">
    <property type="nucleotide sequence ID" value="NZ_JBFRUW010000061.1"/>
</dbReference>
<keyword evidence="3" id="KW-0805">Transcription regulation</keyword>
<keyword evidence="7" id="KW-0808">Transferase</keyword>
<evidence type="ECO:0000313" key="8">
    <source>
        <dbReference type="Proteomes" id="UP001570417"/>
    </source>
</evidence>
<organism evidence="7 8">
    <name type="scientific">Vibrio gallaecicus</name>
    <dbReference type="NCBI Taxonomy" id="552386"/>
    <lineage>
        <taxon>Bacteria</taxon>
        <taxon>Pseudomonadati</taxon>
        <taxon>Pseudomonadota</taxon>
        <taxon>Gammaproteobacteria</taxon>
        <taxon>Vibrionales</taxon>
        <taxon>Vibrionaceae</taxon>
        <taxon>Vibrio</taxon>
    </lineage>
</organism>
<dbReference type="InterPro" id="IPR036388">
    <property type="entry name" value="WH-like_DNA-bd_sf"/>
</dbReference>
<accession>A0ABV4NER9</accession>
<evidence type="ECO:0000256" key="1">
    <source>
        <dbReference type="ARBA" id="ARBA00005384"/>
    </source>
</evidence>
<evidence type="ECO:0000256" key="4">
    <source>
        <dbReference type="ARBA" id="ARBA00023125"/>
    </source>
</evidence>
<keyword evidence="4" id="KW-0238">DNA-binding</keyword>
<dbReference type="EMBL" id="JBFRUW010000061">
    <property type="protein sequence ID" value="MFA0569935.1"/>
    <property type="molecule type" value="Genomic_DNA"/>
</dbReference>
<evidence type="ECO:0000259" key="6">
    <source>
        <dbReference type="PROSITE" id="PS50949"/>
    </source>
</evidence>
<reference evidence="7 8" key="1">
    <citation type="journal article" date="2024" name="ISME J.">
        <title>Tailless and filamentous prophages are predominant in marine Vibrio.</title>
        <authorList>
            <person name="Steensen K."/>
            <person name="Seneca J."/>
            <person name="Bartlau N."/>
            <person name="Yu X.A."/>
            <person name="Hussain F.A."/>
            <person name="Polz M.F."/>
        </authorList>
    </citation>
    <scope>NUCLEOTIDE SEQUENCE [LARGE SCALE GENOMIC DNA]</scope>
    <source>
        <strain evidence="7 8">10N.222.51.A1</strain>
    </source>
</reference>
<name>A0ABV4NER9_9VIBR</name>
<keyword evidence="5" id="KW-0804">Transcription</keyword>
<dbReference type="InterPro" id="IPR051446">
    <property type="entry name" value="HTH_trans_reg/aminotransferase"/>
</dbReference>
<dbReference type="InterPro" id="IPR000524">
    <property type="entry name" value="Tscrpt_reg_HTH_GntR"/>
</dbReference>
<dbReference type="PROSITE" id="PS50949">
    <property type="entry name" value="HTH_GNTR"/>
    <property type="match status" value="1"/>
</dbReference>
<dbReference type="SUPFAM" id="SSF53383">
    <property type="entry name" value="PLP-dependent transferases"/>
    <property type="match status" value="1"/>
</dbReference>
<dbReference type="Gene3D" id="1.10.10.10">
    <property type="entry name" value="Winged helix-like DNA-binding domain superfamily/Winged helix DNA-binding domain"/>
    <property type="match status" value="1"/>
</dbReference>
<dbReference type="SUPFAM" id="SSF46785">
    <property type="entry name" value="Winged helix' DNA-binding domain"/>
    <property type="match status" value="1"/>
</dbReference>
<comment type="caution">
    <text evidence="7">The sequence shown here is derived from an EMBL/GenBank/DDBJ whole genome shotgun (WGS) entry which is preliminary data.</text>
</comment>
<dbReference type="InterPro" id="IPR036390">
    <property type="entry name" value="WH_DNA-bd_sf"/>
</dbReference>
<gene>
    <name evidence="7" type="ORF">AB4566_16805</name>
</gene>
<dbReference type="Pfam" id="PF00155">
    <property type="entry name" value="Aminotran_1_2"/>
    <property type="match status" value="1"/>
</dbReference>
<dbReference type="PANTHER" id="PTHR46577">
    <property type="entry name" value="HTH-TYPE TRANSCRIPTIONAL REGULATORY PROTEIN GABR"/>
    <property type="match status" value="1"/>
</dbReference>
<dbReference type="Proteomes" id="UP001570417">
    <property type="component" value="Unassembled WGS sequence"/>
</dbReference>
<comment type="similarity">
    <text evidence="1">In the C-terminal section; belongs to the class-I pyridoxal-phosphate-dependent aminotransferase family.</text>
</comment>
<dbReference type="PANTHER" id="PTHR46577:SF2">
    <property type="entry name" value="TRANSCRIPTIONAL REGULATORY PROTEIN"/>
    <property type="match status" value="1"/>
</dbReference>
<evidence type="ECO:0000256" key="2">
    <source>
        <dbReference type="ARBA" id="ARBA00022898"/>
    </source>
</evidence>
<feature type="domain" description="HTH gntR-type" evidence="6">
    <location>
        <begin position="4"/>
        <end position="72"/>
    </location>
</feature>
<keyword evidence="8" id="KW-1185">Reference proteome</keyword>
<dbReference type="InterPro" id="IPR015424">
    <property type="entry name" value="PyrdxlP-dep_Trfase"/>
</dbReference>
<evidence type="ECO:0000313" key="7">
    <source>
        <dbReference type="EMBL" id="MFA0569935.1"/>
    </source>
</evidence>
<evidence type="ECO:0000256" key="5">
    <source>
        <dbReference type="ARBA" id="ARBA00023163"/>
    </source>
</evidence>
<proteinExistence type="inferred from homology"/>
<dbReference type="Gene3D" id="3.40.640.10">
    <property type="entry name" value="Type I PLP-dependent aspartate aminotransferase-like (Major domain)"/>
    <property type="match status" value="1"/>
</dbReference>
<dbReference type="InterPro" id="IPR004839">
    <property type="entry name" value="Aminotransferase_I/II_large"/>
</dbReference>
<dbReference type="InterPro" id="IPR015421">
    <property type="entry name" value="PyrdxlP-dep_Trfase_major"/>
</dbReference>
<evidence type="ECO:0000256" key="3">
    <source>
        <dbReference type="ARBA" id="ARBA00023015"/>
    </source>
</evidence>
<dbReference type="Pfam" id="PF00392">
    <property type="entry name" value="GntR"/>
    <property type="match status" value="1"/>
</dbReference>
<dbReference type="GO" id="GO:0008483">
    <property type="term" value="F:transaminase activity"/>
    <property type="evidence" value="ECO:0007669"/>
    <property type="project" value="UniProtKB-KW"/>
</dbReference>
<sequence length="476" mass="53541">MNSKSKYHQVENHLLLSIEKGVFMPEDKLPSIRILSQQLNVSKNTVIRAYQELEAVGIIYSVAKSGYRVKPNLTQQQSIPVEPSKVDLLSLSKSVLSYPEGKPILPTGSAHPNTNSNAIKSLYAEVGRHSRMQSQIPSHYQLPPGNDLLIQQLLRISQSMGINAAKSDLAITHGAQQGISLALRALTQPGDIVAIESPCYFGSLLLLESLGLQVLEIPSNDHYGIDVEELKKSIQKWPVKAIIVTPNFTNPSGARMPLEHRKKLLSYSEDIPIIEDDVFGGLSADSGLPALKALDKTGRVIYVSSLSKTLDSRLRIGWIISERYQKQIEKHLICESMGSLNLMQSAVGEFLTTGKYRSHLTKMRRVYQHNQKRFAHYLVQSLNQFSNLENRFNLTRPQGSYLVWLTLPFEVDSSLLYRECQEQKIIILPGTVFGTKEQYKNCVRMSVANFEDTKDWRIGIEKFASLVSKHVAERNR</sequence>
<keyword evidence="7" id="KW-0032">Aminotransferase</keyword>
<dbReference type="CDD" id="cd00609">
    <property type="entry name" value="AAT_like"/>
    <property type="match status" value="1"/>
</dbReference>
<dbReference type="SMART" id="SM00345">
    <property type="entry name" value="HTH_GNTR"/>
    <property type="match status" value="1"/>
</dbReference>
<dbReference type="Gene3D" id="3.90.1150.10">
    <property type="entry name" value="Aspartate Aminotransferase, domain 1"/>
    <property type="match status" value="1"/>
</dbReference>
<dbReference type="InterPro" id="IPR015422">
    <property type="entry name" value="PyrdxlP-dep_Trfase_small"/>
</dbReference>
<keyword evidence="2" id="KW-0663">Pyridoxal phosphate</keyword>